<accession>A0A5B2XEV5</accession>
<evidence type="ECO:0000256" key="1">
    <source>
        <dbReference type="SAM" id="MobiDB-lite"/>
    </source>
</evidence>
<feature type="signal peptide" evidence="2">
    <location>
        <begin position="1"/>
        <end position="21"/>
    </location>
</feature>
<dbReference type="PROSITE" id="PS51257">
    <property type="entry name" value="PROKAR_LIPOPROTEIN"/>
    <property type="match status" value="1"/>
</dbReference>
<evidence type="ECO:0000313" key="3">
    <source>
        <dbReference type="EMBL" id="KAA2261599.1"/>
    </source>
</evidence>
<dbReference type="Proteomes" id="UP000323454">
    <property type="component" value="Unassembled WGS sequence"/>
</dbReference>
<keyword evidence="4" id="KW-1185">Reference proteome</keyword>
<evidence type="ECO:0000256" key="2">
    <source>
        <dbReference type="SAM" id="SignalP"/>
    </source>
</evidence>
<reference evidence="3 4" key="2">
    <citation type="submission" date="2019-09" db="EMBL/GenBank/DDBJ databases">
        <authorList>
            <person name="Jin C."/>
        </authorList>
    </citation>
    <scope>NUCLEOTIDE SEQUENCE [LARGE SCALE GENOMIC DNA]</scope>
    <source>
        <strain evidence="3 4">AN110305</strain>
    </source>
</reference>
<proteinExistence type="predicted"/>
<evidence type="ECO:0008006" key="5">
    <source>
        <dbReference type="Google" id="ProtNLM"/>
    </source>
</evidence>
<dbReference type="AlphaFoldDB" id="A0A5B2XEV5"/>
<dbReference type="OrthoDB" id="3874174at2"/>
<organism evidence="3 4">
    <name type="scientific">Solihabitans fulvus</name>
    <dbReference type="NCBI Taxonomy" id="1892852"/>
    <lineage>
        <taxon>Bacteria</taxon>
        <taxon>Bacillati</taxon>
        <taxon>Actinomycetota</taxon>
        <taxon>Actinomycetes</taxon>
        <taxon>Pseudonocardiales</taxon>
        <taxon>Pseudonocardiaceae</taxon>
        <taxon>Solihabitans</taxon>
    </lineage>
</organism>
<name>A0A5B2XEV5_9PSEU</name>
<dbReference type="RefSeq" id="WP_149850394.1">
    <property type="nucleotide sequence ID" value="NZ_VUOB01000027.1"/>
</dbReference>
<gene>
    <name evidence="3" type="ORF">F0L68_16100</name>
</gene>
<comment type="caution">
    <text evidence="3">The sequence shown here is derived from an EMBL/GenBank/DDBJ whole genome shotgun (WGS) entry which is preliminary data.</text>
</comment>
<sequence>MRLRPLLLVAVATGVVTVTVAGCSSQTGTAAAGASSAASSPAPPSAGSATASVPVSPSPAASGSVAFTKQGTALTLGGKAIVPFTSTGHQGAIGVTVTGIDKGATADLAPLQLGAKVAGMVPYYVRVTVSNESGSDFSFVSLGLMHGLLASGDQAQQVSVIGKFDKCPGGTAGKDFTTKGATFTGCVLALSTADAPVVGADYSDGQYSKQAPDTDYARTPVTWN</sequence>
<feature type="chain" id="PRO_5039679431" description="Lipoprotein" evidence="2">
    <location>
        <begin position="22"/>
        <end position="224"/>
    </location>
</feature>
<protein>
    <recommendedName>
        <fullName evidence="5">Lipoprotein</fullName>
    </recommendedName>
</protein>
<feature type="region of interest" description="Disordered" evidence="1">
    <location>
        <begin position="33"/>
        <end position="54"/>
    </location>
</feature>
<evidence type="ECO:0000313" key="4">
    <source>
        <dbReference type="Proteomes" id="UP000323454"/>
    </source>
</evidence>
<keyword evidence="2" id="KW-0732">Signal</keyword>
<reference evidence="3 4" key="1">
    <citation type="submission" date="2019-09" db="EMBL/GenBank/DDBJ databases">
        <title>Goodfellowia gen. nov., a new genus of the Pseudonocardineae related to Actinoalloteichus, containing Goodfellowia coeruleoviolacea gen. nov., comb. nov. gen. nov., comb. nov.</title>
        <authorList>
            <person name="Labeda D."/>
        </authorList>
    </citation>
    <scope>NUCLEOTIDE SEQUENCE [LARGE SCALE GENOMIC DNA]</scope>
    <source>
        <strain evidence="3 4">AN110305</strain>
    </source>
</reference>
<dbReference type="EMBL" id="VUOB01000027">
    <property type="protein sequence ID" value="KAA2261599.1"/>
    <property type="molecule type" value="Genomic_DNA"/>
</dbReference>